<dbReference type="Proteomes" id="UP000789739">
    <property type="component" value="Unassembled WGS sequence"/>
</dbReference>
<feature type="compositionally biased region" description="Basic and acidic residues" evidence="1">
    <location>
        <begin position="334"/>
        <end position="343"/>
    </location>
</feature>
<dbReference type="CDD" id="cd18186">
    <property type="entry name" value="BTB_POZ_ZBTB_KLHL-like"/>
    <property type="match status" value="1"/>
</dbReference>
<dbReference type="EMBL" id="CAJVPI010000339">
    <property type="protein sequence ID" value="CAG8521733.1"/>
    <property type="molecule type" value="Genomic_DNA"/>
</dbReference>
<dbReference type="InterPro" id="IPR036890">
    <property type="entry name" value="HATPase_C_sf"/>
</dbReference>
<dbReference type="OrthoDB" id="1262810at2759"/>
<evidence type="ECO:0000259" key="2">
    <source>
        <dbReference type="PROSITE" id="PS50097"/>
    </source>
</evidence>
<proteinExistence type="predicted"/>
<dbReference type="NCBIfam" id="NF047352">
    <property type="entry name" value="P_loop_sacsin"/>
    <property type="match status" value="1"/>
</dbReference>
<evidence type="ECO:0000313" key="3">
    <source>
        <dbReference type="EMBL" id="CAG8521733.1"/>
    </source>
</evidence>
<feature type="region of interest" description="Disordered" evidence="1">
    <location>
        <begin position="334"/>
        <end position="357"/>
    </location>
</feature>
<dbReference type="PANTHER" id="PTHR15600:SF42">
    <property type="entry name" value="SACSIN"/>
    <property type="match status" value="1"/>
</dbReference>
<dbReference type="InterPro" id="IPR011333">
    <property type="entry name" value="SKP1/BTB/POZ_sf"/>
</dbReference>
<reference evidence="3" key="1">
    <citation type="submission" date="2021-06" db="EMBL/GenBank/DDBJ databases">
        <authorList>
            <person name="Kallberg Y."/>
            <person name="Tangrot J."/>
            <person name="Rosling A."/>
        </authorList>
    </citation>
    <scope>NUCLEOTIDE SEQUENCE</scope>
    <source>
        <strain evidence="3">BR232B</strain>
    </source>
</reference>
<feature type="compositionally biased region" description="Basic residues" evidence="1">
    <location>
        <begin position="347"/>
        <end position="356"/>
    </location>
</feature>
<dbReference type="Pfam" id="PF00651">
    <property type="entry name" value="BTB"/>
    <property type="match status" value="1"/>
</dbReference>
<dbReference type="InterPro" id="IPR052972">
    <property type="entry name" value="Sacsin_chaperone_reg"/>
</dbReference>
<dbReference type="InterPro" id="IPR058210">
    <property type="entry name" value="SACS/Nov_dom"/>
</dbReference>
<dbReference type="Pfam" id="PF25794">
    <property type="entry name" value="SACS"/>
    <property type="match status" value="1"/>
</dbReference>
<feature type="domain" description="BTB" evidence="2">
    <location>
        <begin position="1284"/>
        <end position="1355"/>
    </location>
</feature>
<protein>
    <submittedName>
        <fullName evidence="3">7331_t:CDS:1</fullName>
    </submittedName>
</protein>
<dbReference type="SMART" id="SM00225">
    <property type="entry name" value="BTB"/>
    <property type="match status" value="1"/>
</dbReference>
<accession>A0A9N9A8F6</accession>
<dbReference type="GO" id="GO:0030544">
    <property type="term" value="F:Hsp70 protein binding"/>
    <property type="evidence" value="ECO:0007669"/>
    <property type="project" value="TreeGrafter"/>
</dbReference>
<keyword evidence="4" id="KW-1185">Reference proteome</keyword>
<evidence type="ECO:0000256" key="1">
    <source>
        <dbReference type="SAM" id="MobiDB-lite"/>
    </source>
</evidence>
<organism evidence="3 4">
    <name type="scientific">Paraglomus brasilianum</name>
    <dbReference type="NCBI Taxonomy" id="144538"/>
    <lineage>
        <taxon>Eukaryota</taxon>
        <taxon>Fungi</taxon>
        <taxon>Fungi incertae sedis</taxon>
        <taxon>Mucoromycota</taxon>
        <taxon>Glomeromycotina</taxon>
        <taxon>Glomeromycetes</taxon>
        <taxon>Paraglomerales</taxon>
        <taxon>Paraglomeraceae</taxon>
        <taxon>Paraglomus</taxon>
    </lineage>
</organism>
<evidence type="ECO:0000313" key="4">
    <source>
        <dbReference type="Proteomes" id="UP000789739"/>
    </source>
</evidence>
<dbReference type="SUPFAM" id="SSF55874">
    <property type="entry name" value="ATPase domain of HSP90 chaperone/DNA topoisomerase II/histidine kinase"/>
    <property type="match status" value="1"/>
</dbReference>
<dbReference type="InterPro" id="IPR000210">
    <property type="entry name" value="BTB/POZ_dom"/>
</dbReference>
<dbReference type="PROSITE" id="PS50097">
    <property type="entry name" value="BTB"/>
    <property type="match status" value="1"/>
</dbReference>
<dbReference type="Gene3D" id="3.30.710.10">
    <property type="entry name" value="Potassium Channel Kv1.1, Chain A"/>
    <property type="match status" value="1"/>
</dbReference>
<dbReference type="PANTHER" id="PTHR15600">
    <property type="entry name" value="SACSIN"/>
    <property type="match status" value="1"/>
</dbReference>
<sequence length="1433" mass="164790">MDSIESEAFEPRQTLVNAIKNVIRDYAWEHIIREFLQNADDAGARIYRVIIDERIHTPETGDFKNMAVWQGPALLIFNDAKFKDEDFRGIQNFGEGGKQDDGNTIGRFGLGFNSCYNITDVPSVMSDGFLGFFDPHRTFLPPKNGKQLDGLKFPFNSNFLEKYPHQARPYLDIKGCSEGTIFRMPLRSVELAEASKIRDYAITPGQIREYLKDLKNHIQKYFLFLKNIEEFEVLSISADGAPSSPKLVWKAKIENMDESIREQRRRADDCGRQYPLSIKVTGDDEKEDNFKYVCSIGYQMLDESTELGTATKSSTRKVCGGIAFLLLETDKPVDETKESEKKPVKAPQKKTKKGNGKRIGEDGQLFCYFPLQESTGICAHINASWALSSDRQSIRFPTKSKQKDMDQDHLKLKWNEYILTRVLPRLYVDLLIALDQCEGFELPKTNNRRPIELFWPLSKNKQQKDHFRMYGLTVLTILPSDYPFFRLYGSPDQKVSLKKGFFCSQESVAKALAHYGCRVVYLPSYRIKDLRELKRISEDQVVSSNEARRQLKDKELATFLSADECENVLKFLMDDKRYDELKGIRLLPLKDGTMKRFGATDDSSCYYTATDNDLALFPNYDTSRLIDKSNKLYKLISDVEGDVSSWTNVKKFDGHAALLQLEKHLNPGFEIKPWDSYGGAPNKEWLNRECLNKIWDLLLKSKTDINLFKRYPILDIVNADNPADTYLVPIERNIPVLSFVHALVDKELYNSLIKLGILFTGRSIDKPNDSTRRYILEWSDVNVLTVLQMVWENEGKPKDFLKSWNSEAVNILRKLVRRNWSEIWEKASPEDRRGYGDVLKNLRMWPIYPLRDNEEQLVAPSEGRILQKEVKYYPSQQIPNIFKIGPEDNEDFEILCALGAKKVTVYEYLTVGKILRSDVGEKTELYVRFLESILELQQSEVLTYLKENKSIPNRRGKLAKPKDLFDERVELFREVFNGAPEKLLSTSFDTSRDSMRILCNIGLNATVTPHSFTSCIEYISSQVEKAVVRRLDTVGFRNNAFAALNYLYNNFASLTFSSEQWRYIMTEKFVPTAPVRETPLRYDFAFAKGGFGSFRELCLPQYVDVAWTQSPVIDENAVPKGIMKQAHPNCGKPKPERIVEHLVYVSTKLITSPRWKKEGRYAIIELTRTIYQTLSDMLTEYEGDSDFGECLEDAGPVFLNVECDNKDDDPYDSSNWKDVSELKFGSTKQEPDYIKNSLQPFSKLLQAVGVGTVISKRLEEPEYDQSKSFLKGMMELLLKGPTIHDTVFKVQGQEFYANRYVLAANGGMFERFISNSNFKPHTPLEPSIHTITEMLPRSFEIFLRFLYGMKIDDAIKNVETPMEDESDLVQVYLDILWASDYYKLDNLQAIMESRLSCHLTRVNVDDIKIAAEACEATKLVEVCDEFIQDNGLI</sequence>
<comment type="caution">
    <text evidence="3">The sequence shown here is derived from an EMBL/GenBank/DDBJ whole genome shotgun (WGS) entry which is preliminary data.</text>
</comment>
<name>A0A9N9A8F6_9GLOM</name>
<dbReference type="SUPFAM" id="SSF54695">
    <property type="entry name" value="POZ domain"/>
    <property type="match status" value="1"/>
</dbReference>
<gene>
    <name evidence="3" type="ORF">PBRASI_LOCUS3661</name>
</gene>